<protein>
    <submittedName>
        <fullName evidence="2">Uncharacterized protein</fullName>
    </submittedName>
</protein>
<name>A0A0B2VJC5_TOXCA</name>
<dbReference type="AlphaFoldDB" id="A0A0B2VJC5"/>
<accession>A0A0B2VJC5</accession>
<keyword evidence="3" id="KW-1185">Reference proteome</keyword>
<dbReference type="Proteomes" id="UP000031036">
    <property type="component" value="Unassembled WGS sequence"/>
</dbReference>
<evidence type="ECO:0000313" key="2">
    <source>
        <dbReference type="EMBL" id="KHN81547.1"/>
    </source>
</evidence>
<organism evidence="2 3">
    <name type="scientific">Toxocara canis</name>
    <name type="common">Canine roundworm</name>
    <dbReference type="NCBI Taxonomy" id="6265"/>
    <lineage>
        <taxon>Eukaryota</taxon>
        <taxon>Metazoa</taxon>
        <taxon>Ecdysozoa</taxon>
        <taxon>Nematoda</taxon>
        <taxon>Chromadorea</taxon>
        <taxon>Rhabditida</taxon>
        <taxon>Spirurina</taxon>
        <taxon>Ascaridomorpha</taxon>
        <taxon>Ascaridoidea</taxon>
        <taxon>Toxocaridae</taxon>
        <taxon>Toxocara</taxon>
    </lineage>
</organism>
<comment type="caution">
    <text evidence="2">The sequence shown here is derived from an EMBL/GenBank/DDBJ whole genome shotgun (WGS) entry which is preliminary data.</text>
</comment>
<proteinExistence type="predicted"/>
<gene>
    <name evidence="2" type="ORF">Tcan_14459</name>
</gene>
<dbReference type="EMBL" id="JPKZ01001493">
    <property type="protein sequence ID" value="KHN81547.1"/>
    <property type="molecule type" value="Genomic_DNA"/>
</dbReference>
<sequence>MPRSLSTFICSLLLAKKVEIARKGLWFSTGSWPKQPVGQANDNFLSFVTASERQYTRLGDCLLGLHLQNVGDREELCLGRFRLSFVRCFWRRKSKSRERASGSALAVGPSSQ</sequence>
<evidence type="ECO:0000313" key="3">
    <source>
        <dbReference type="Proteomes" id="UP000031036"/>
    </source>
</evidence>
<reference evidence="2 3" key="1">
    <citation type="submission" date="2014-11" db="EMBL/GenBank/DDBJ databases">
        <title>Genetic blueprint of the zoonotic pathogen Toxocara canis.</title>
        <authorList>
            <person name="Zhu X.-Q."/>
            <person name="Korhonen P.K."/>
            <person name="Cai H."/>
            <person name="Young N.D."/>
            <person name="Nejsum P."/>
            <person name="von Samson-Himmelstjerna G."/>
            <person name="Boag P.R."/>
            <person name="Tan P."/>
            <person name="Li Q."/>
            <person name="Min J."/>
            <person name="Yang Y."/>
            <person name="Wang X."/>
            <person name="Fang X."/>
            <person name="Hall R.S."/>
            <person name="Hofmann A."/>
            <person name="Sternberg P.W."/>
            <person name="Jex A.R."/>
            <person name="Gasser R.B."/>
        </authorList>
    </citation>
    <scope>NUCLEOTIDE SEQUENCE [LARGE SCALE GENOMIC DNA]</scope>
    <source>
        <strain evidence="2">PN_DK_2014</strain>
    </source>
</reference>
<evidence type="ECO:0000256" key="1">
    <source>
        <dbReference type="SAM" id="MobiDB-lite"/>
    </source>
</evidence>
<feature type="region of interest" description="Disordered" evidence="1">
    <location>
        <begin position="93"/>
        <end position="112"/>
    </location>
</feature>